<evidence type="ECO:0000259" key="3">
    <source>
        <dbReference type="Pfam" id="PF01370"/>
    </source>
</evidence>
<dbReference type="Gene3D" id="3.40.50.720">
    <property type="entry name" value="NAD(P)-binding Rossmann-like Domain"/>
    <property type="match status" value="1"/>
</dbReference>
<dbReference type="EMBL" id="JACRAF010000051">
    <property type="protein sequence ID" value="MBI4923304.1"/>
    <property type="molecule type" value="Genomic_DNA"/>
</dbReference>
<accession>A0A933L2Y5</accession>
<dbReference type="FunFam" id="3.40.50.720:FF:000336">
    <property type="entry name" value="Aldehyde reductase"/>
    <property type="match status" value="1"/>
</dbReference>
<dbReference type="Proteomes" id="UP000782610">
    <property type="component" value="Unassembled WGS sequence"/>
</dbReference>
<comment type="caution">
    <text evidence="4">The sequence shown here is derived from an EMBL/GenBank/DDBJ whole genome shotgun (WGS) entry which is preliminary data.</text>
</comment>
<comment type="similarity">
    <text evidence="2">Belongs to the NAD(P)-dependent epimerase/dehydratase family. Dihydroflavonol-4-reductase subfamily.</text>
</comment>
<dbReference type="PANTHER" id="PTHR10366:SF564">
    <property type="entry name" value="STEROL-4-ALPHA-CARBOXYLATE 3-DEHYDROGENASE, DECARBOXYLATING"/>
    <property type="match status" value="1"/>
</dbReference>
<dbReference type="SUPFAM" id="SSF51735">
    <property type="entry name" value="NAD(P)-binding Rossmann-fold domains"/>
    <property type="match status" value="1"/>
</dbReference>
<dbReference type="PANTHER" id="PTHR10366">
    <property type="entry name" value="NAD DEPENDENT EPIMERASE/DEHYDRATASE"/>
    <property type="match status" value="1"/>
</dbReference>
<organism evidence="4 5">
    <name type="scientific">Devosia nanyangense</name>
    <dbReference type="NCBI Taxonomy" id="1228055"/>
    <lineage>
        <taxon>Bacteria</taxon>
        <taxon>Pseudomonadati</taxon>
        <taxon>Pseudomonadota</taxon>
        <taxon>Alphaproteobacteria</taxon>
        <taxon>Hyphomicrobiales</taxon>
        <taxon>Devosiaceae</taxon>
        <taxon>Devosia</taxon>
    </lineage>
</organism>
<dbReference type="Pfam" id="PF01370">
    <property type="entry name" value="Epimerase"/>
    <property type="match status" value="1"/>
</dbReference>
<dbReference type="InterPro" id="IPR050425">
    <property type="entry name" value="NAD(P)_dehydrat-like"/>
</dbReference>
<gene>
    <name evidence="4" type="ORF">HY834_16300</name>
</gene>
<sequence length="340" mass="36303">MSDRVLLTGISGFVGGHVALALLTAGYRVRGSVRDLSKAAKVTATLAKAGADVSQLDFVVLDLMSDAGWDEAMADVRYLQHTASPFVTAMPRDRMELIRPAVDGTRRALEAALRAKVERIVLTSSMAAVMYGHDKGRTAPFTADDWTDLKARDVNAYVESKTRAEAEAWAIMDRAGRRNDLATINPGGIFGPLLDDDPGTSVGLLKRMFDGSLPAAARIGFIAIDVRDVAAAHVAAMTAPEARGRRFPMGNGTMTLMEMADVLKRALPEHAGKMPRFEVPDWIVRLFGVVDRDVRGNLGELGVVKTADASAVQALLGRPLIPAEDAVIASARSLVAQGLA</sequence>
<dbReference type="GO" id="GO:0016616">
    <property type="term" value="F:oxidoreductase activity, acting on the CH-OH group of donors, NAD or NADP as acceptor"/>
    <property type="evidence" value="ECO:0007669"/>
    <property type="project" value="TreeGrafter"/>
</dbReference>
<dbReference type="InterPro" id="IPR036291">
    <property type="entry name" value="NAD(P)-bd_dom_sf"/>
</dbReference>
<keyword evidence="1" id="KW-0560">Oxidoreductase</keyword>
<name>A0A933L2Y5_9HYPH</name>
<dbReference type="AlphaFoldDB" id="A0A933L2Y5"/>
<evidence type="ECO:0000256" key="2">
    <source>
        <dbReference type="ARBA" id="ARBA00023445"/>
    </source>
</evidence>
<evidence type="ECO:0000313" key="4">
    <source>
        <dbReference type="EMBL" id="MBI4923304.1"/>
    </source>
</evidence>
<dbReference type="InterPro" id="IPR001509">
    <property type="entry name" value="Epimerase_deHydtase"/>
</dbReference>
<proteinExistence type="inferred from homology"/>
<feature type="domain" description="NAD-dependent epimerase/dehydratase" evidence="3">
    <location>
        <begin position="5"/>
        <end position="243"/>
    </location>
</feature>
<evidence type="ECO:0000313" key="5">
    <source>
        <dbReference type="Proteomes" id="UP000782610"/>
    </source>
</evidence>
<protein>
    <submittedName>
        <fullName evidence="4">NAD-dependent epimerase/dehydratase family protein</fullName>
    </submittedName>
</protein>
<evidence type="ECO:0000256" key="1">
    <source>
        <dbReference type="ARBA" id="ARBA00023002"/>
    </source>
</evidence>
<reference evidence="4" key="1">
    <citation type="submission" date="2020-07" db="EMBL/GenBank/DDBJ databases">
        <title>Huge and variable diversity of episymbiotic CPR bacteria and DPANN archaea in groundwater ecosystems.</title>
        <authorList>
            <person name="He C.Y."/>
            <person name="Keren R."/>
            <person name="Whittaker M."/>
            <person name="Farag I.F."/>
            <person name="Doudna J."/>
            <person name="Cate J.H.D."/>
            <person name="Banfield J.F."/>
        </authorList>
    </citation>
    <scope>NUCLEOTIDE SEQUENCE</scope>
    <source>
        <strain evidence="4">NC_groundwater_1586_Pr3_B-0.1um_66_15</strain>
    </source>
</reference>